<gene>
    <name evidence="1" type="ORF">WISP_37993</name>
</gene>
<dbReference type="EMBL" id="WHWB01033017">
    <property type="protein sequence ID" value="KAJ7422474.1"/>
    <property type="molecule type" value="Genomic_DNA"/>
</dbReference>
<name>A0ABQ9DI42_9PASS</name>
<evidence type="ECO:0000313" key="2">
    <source>
        <dbReference type="Proteomes" id="UP001145742"/>
    </source>
</evidence>
<sequence>MGGTHILIFSRGNGAWEFYRETLSGLKNEPISSVTGWVRMNPPQWVMWSNFPAQAGSSWSTLQLSHIPPKSQHLAGDINKPPCSKWTMVVFHIAISTGIWTLPELQTNKRNAFNSQPFLFTGIVYCAVDNLSAHTGTSWEAELVLELLHWALVNCANNLDQHCRISPSWKLPWEQHDGILENWIISSDCSIRQFLRRGVLEKAQWKESWWLQWAFPSSYNGSITI</sequence>
<reference evidence="1" key="1">
    <citation type="submission" date="2019-10" db="EMBL/GenBank/DDBJ databases">
        <authorList>
            <person name="Soares A.E.R."/>
            <person name="Aleixo A."/>
            <person name="Schneider P."/>
            <person name="Miyaki C.Y."/>
            <person name="Schneider M.P."/>
            <person name="Mello C."/>
            <person name="Vasconcelos A.T.R."/>
        </authorList>
    </citation>
    <scope>NUCLEOTIDE SEQUENCE</scope>
    <source>
        <tissue evidence="1">Muscle</tissue>
    </source>
</reference>
<evidence type="ECO:0000313" key="1">
    <source>
        <dbReference type="EMBL" id="KAJ7422474.1"/>
    </source>
</evidence>
<dbReference type="Proteomes" id="UP001145742">
    <property type="component" value="Unassembled WGS sequence"/>
</dbReference>
<keyword evidence="2" id="KW-1185">Reference proteome</keyword>
<protein>
    <submittedName>
        <fullName evidence="1">Uncharacterized protein</fullName>
    </submittedName>
</protein>
<organism evidence="1 2">
    <name type="scientific">Willisornis vidua</name>
    <name type="common">Xingu scale-backed antbird</name>
    <dbReference type="NCBI Taxonomy" id="1566151"/>
    <lineage>
        <taxon>Eukaryota</taxon>
        <taxon>Metazoa</taxon>
        <taxon>Chordata</taxon>
        <taxon>Craniata</taxon>
        <taxon>Vertebrata</taxon>
        <taxon>Euteleostomi</taxon>
        <taxon>Archelosauria</taxon>
        <taxon>Archosauria</taxon>
        <taxon>Dinosauria</taxon>
        <taxon>Saurischia</taxon>
        <taxon>Theropoda</taxon>
        <taxon>Coelurosauria</taxon>
        <taxon>Aves</taxon>
        <taxon>Neognathae</taxon>
        <taxon>Neoaves</taxon>
        <taxon>Telluraves</taxon>
        <taxon>Australaves</taxon>
        <taxon>Passeriformes</taxon>
        <taxon>Thamnophilidae</taxon>
        <taxon>Willisornis</taxon>
    </lineage>
</organism>
<proteinExistence type="predicted"/>
<comment type="caution">
    <text evidence="1">The sequence shown here is derived from an EMBL/GenBank/DDBJ whole genome shotgun (WGS) entry which is preliminary data.</text>
</comment>
<accession>A0ABQ9DI42</accession>